<name>A0AAE9I6S5_9BURK</name>
<evidence type="ECO:0000313" key="1">
    <source>
        <dbReference type="EMBL" id="URF05061.1"/>
    </source>
</evidence>
<reference evidence="1" key="1">
    <citation type="journal article" date="2022" name="Microbiol. Resour. Announc.">
        <title>Genome Sequence of Cupriavidus campinensis Strain G5, a Member of a Bacterial Consortium Capable of Polyethylene Degradation.</title>
        <authorList>
            <person name="Schneider B."/>
            <person name="Pfeiffer F."/>
            <person name="Dyall-Smith M."/>
            <person name="Kunte H.J."/>
        </authorList>
    </citation>
    <scope>NUCLEOTIDE SEQUENCE</scope>
    <source>
        <strain evidence="1">G5</strain>
    </source>
</reference>
<dbReference type="AlphaFoldDB" id="A0AAE9I6S5"/>
<proteinExistence type="predicted"/>
<dbReference type="EMBL" id="CP097330">
    <property type="protein sequence ID" value="URF05061.1"/>
    <property type="molecule type" value="Genomic_DNA"/>
</dbReference>
<gene>
    <name evidence="1" type="ORF">M5D45_04275</name>
</gene>
<reference evidence="1" key="2">
    <citation type="submission" date="2022-05" db="EMBL/GenBank/DDBJ databases">
        <authorList>
            <person name="Kunte H.-J."/>
        </authorList>
    </citation>
    <scope>NUCLEOTIDE SEQUENCE</scope>
    <source>
        <strain evidence="1">G5</strain>
    </source>
</reference>
<dbReference type="Proteomes" id="UP001056132">
    <property type="component" value="Chromosome 1"/>
</dbReference>
<dbReference type="RefSeq" id="WP_250025134.1">
    <property type="nucleotide sequence ID" value="NZ_CP097330.1"/>
</dbReference>
<accession>A0AAE9I6S5</accession>
<sequence length="144" mass="16653">MSDARTSFDAFYRSLPEHIGGDVDVSPCARPCNKSPKTAHKRWLQAMRPYTVSIFWLMWLFLTKGEDAARRAYQKLGAERKDLVKIGFQVVFEKRHRAKPGFAYHRPEMFVGVSAKDGDFPVRTVRNMRVDTYRRLVEMGEAPV</sequence>
<organism evidence="1 2">
    <name type="scientific">Cupriavidus campinensis</name>
    <dbReference type="NCBI Taxonomy" id="151783"/>
    <lineage>
        <taxon>Bacteria</taxon>
        <taxon>Pseudomonadati</taxon>
        <taxon>Pseudomonadota</taxon>
        <taxon>Betaproteobacteria</taxon>
        <taxon>Burkholderiales</taxon>
        <taxon>Burkholderiaceae</taxon>
        <taxon>Cupriavidus</taxon>
    </lineage>
</organism>
<protein>
    <submittedName>
        <fullName evidence="1">Uncharacterized protein</fullName>
    </submittedName>
</protein>
<evidence type="ECO:0000313" key="2">
    <source>
        <dbReference type="Proteomes" id="UP001056132"/>
    </source>
</evidence>
<dbReference type="KEGG" id="ccam:M5D45_04275"/>